<dbReference type="Proteomes" id="UP000317169">
    <property type="component" value="Unassembled WGS sequence"/>
</dbReference>
<comment type="caution">
    <text evidence="6">The sequence shown here is derived from an EMBL/GenBank/DDBJ whole genome shotgun (WGS) entry which is preliminary data.</text>
</comment>
<evidence type="ECO:0000256" key="4">
    <source>
        <dbReference type="SAM" id="Coils"/>
    </source>
</evidence>
<dbReference type="GO" id="GO:0005737">
    <property type="term" value="C:cytoplasm"/>
    <property type="evidence" value="ECO:0007669"/>
    <property type="project" value="UniProtKB-SubCell"/>
</dbReference>
<dbReference type="SUPFAM" id="SSF75420">
    <property type="entry name" value="YhbC-like, N-terminal domain"/>
    <property type="match status" value="1"/>
</dbReference>
<comment type="function">
    <text evidence="3">Required for maturation of 30S ribosomal subunits.</text>
</comment>
<evidence type="ECO:0000256" key="1">
    <source>
        <dbReference type="ARBA" id="ARBA00022490"/>
    </source>
</evidence>
<dbReference type="InterPro" id="IPR003728">
    <property type="entry name" value="Ribosome_maturation_RimP"/>
</dbReference>
<dbReference type="GO" id="GO:0042274">
    <property type="term" value="P:ribosomal small subunit biogenesis"/>
    <property type="evidence" value="ECO:0007669"/>
    <property type="project" value="UniProtKB-UniRule"/>
</dbReference>
<comment type="subcellular location">
    <subcellularLocation>
        <location evidence="3">Cytoplasm</location>
    </subcellularLocation>
</comment>
<dbReference type="PANTHER" id="PTHR33867:SF1">
    <property type="entry name" value="RIBOSOME MATURATION FACTOR RIMP"/>
    <property type="match status" value="1"/>
</dbReference>
<evidence type="ECO:0000313" key="7">
    <source>
        <dbReference type="Proteomes" id="UP000317169"/>
    </source>
</evidence>
<dbReference type="Gene3D" id="3.30.300.70">
    <property type="entry name" value="RimP-like superfamily, N-terminal"/>
    <property type="match status" value="1"/>
</dbReference>
<proteinExistence type="inferred from homology"/>
<dbReference type="HAMAP" id="MF_01077">
    <property type="entry name" value="RimP"/>
    <property type="match status" value="1"/>
</dbReference>
<keyword evidence="7" id="KW-1185">Reference proteome</keyword>
<sequence length="153" mass="17489">MQKENVKQLLDTALEQNPNLFLIDLQIKPANQILVVIDGDESVSVEDCMQISRAIEHNLDREKEDFSLEVTSAGATSPLLMSRQFKKNIGRKLEVHTENEKYEANLEAANEENITLRWKTREPKPVGKGKVTVKKEVILPYKEITEAKVKIKF</sequence>
<accession>A0A507ZTM2</accession>
<reference evidence="6 7" key="1">
    <citation type="submission" date="2019-06" db="EMBL/GenBank/DDBJ databases">
        <title>Flavibacter putida gen. nov., sp. nov., a novel marine bacterium of the family Flavobacteriaceae isolated from coastal seawater.</title>
        <authorList>
            <person name="Feng X."/>
        </authorList>
    </citation>
    <scope>NUCLEOTIDE SEQUENCE [LARGE SCALE GENOMIC DNA]</scope>
    <source>
        <strain evidence="6 7">PLHSN227</strain>
    </source>
</reference>
<feature type="coiled-coil region" evidence="4">
    <location>
        <begin position="92"/>
        <end position="119"/>
    </location>
</feature>
<keyword evidence="1 3" id="KW-0963">Cytoplasm</keyword>
<dbReference type="RefSeq" id="WP_141420847.1">
    <property type="nucleotide sequence ID" value="NZ_VIAR01000003.1"/>
</dbReference>
<evidence type="ECO:0000256" key="2">
    <source>
        <dbReference type="ARBA" id="ARBA00022517"/>
    </source>
</evidence>
<gene>
    <name evidence="3 6" type="primary">rimP</name>
    <name evidence="6" type="ORF">FKR84_03670</name>
</gene>
<evidence type="ECO:0000259" key="5">
    <source>
        <dbReference type="Pfam" id="PF02576"/>
    </source>
</evidence>
<dbReference type="InterPro" id="IPR035956">
    <property type="entry name" value="RimP_N_sf"/>
</dbReference>
<dbReference type="PANTHER" id="PTHR33867">
    <property type="entry name" value="RIBOSOME MATURATION FACTOR RIMP"/>
    <property type="match status" value="1"/>
</dbReference>
<keyword evidence="2 3" id="KW-0690">Ribosome biogenesis</keyword>
<keyword evidence="4" id="KW-0175">Coiled coil</keyword>
<organism evidence="6 7">
    <name type="scientific">Haloflavibacter putidus</name>
    <dbReference type="NCBI Taxonomy" id="2576776"/>
    <lineage>
        <taxon>Bacteria</taxon>
        <taxon>Pseudomonadati</taxon>
        <taxon>Bacteroidota</taxon>
        <taxon>Flavobacteriia</taxon>
        <taxon>Flavobacteriales</taxon>
        <taxon>Flavobacteriaceae</taxon>
        <taxon>Haloflavibacter</taxon>
    </lineage>
</organism>
<evidence type="ECO:0000256" key="3">
    <source>
        <dbReference type="HAMAP-Rule" id="MF_01077"/>
    </source>
</evidence>
<evidence type="ECO:0000313" key="6">
    <source>
        <dbReference type="EMBL" id="TQD39604.1"/>
    </source>
</evidence>
<feature type="domain" description="Ribosome maturation factor RimP N-terminal" evidence="5">
    <location>
        <begin position="20"/>
        <end position="75"/>
    </location>
</feature>
<dbReference type="Pfam" id="PF02576">
    <property type="entry name" value="RimP_N"/>
    <property type="match status" value="1"/>
</dbReference>
<dbReference type="OrthoDB" id="9789702at2"/>
<dbReference type="AlphaFoldDB" id="A0A507ZTM2"/>
<comment type="similarity">
    <text evidence="3">Belongs to the RimP family.</text>
</comment>
<name>A0A507ZTM2_9FLAO</name>
<dbReference type="InterPro" id="IPR028989">
    <property type="entry name" value="RimP_N"/>
</dbReference>
<dbReference type="NCBIfam" id="NF002531">
    <property type="entry name" value="PRK02001.1"/>
    <property type="match status" value="1"/>
</dbReference>
<dbReference type="EMBL" id="VIAR01000003">
    <property type="protein sequence ID" value="TQD39604.1"/>
    <property type="molecule type" value="Genomic_DNA"/>
</dbReference>
<protein>
    <recommendedName>
        <fullName evidence="3">Ribosome maturation factor RimP</fullName>
    </recommendedName>
</protein>